<feature type="chain" id="PRO_5045609291" evidence="2">
    <location>
        <begin position="20"/>
        <end position="147"/>
    </location>
</feature>
<gene>
    <name evidence="3" type="ORF">SNE33_03155</name>
</gene>
<keyword evidence="2" id="KW-0732">Signal</keyword>
<reference evidence="3 4" key="1">
    <citation type="journal article" date="2017" name="Curr. Microbiol.">
        <title>Lysobacter zhanggongensis sp. nov. Isolated from a Pit Mud.</title>
        <authorList>
            <person name="Zhang X.F."/>
            <person name="Wang H.H."/>
            <person name="Sun X.Y."/>
            <person name="Pan C.M."/>
        </authorList>
    </citation>
    <scope>NUCLEOTIDE SEQUENCE [LARGE SCALE GENOMIC DNA]</scope>
    <source>
        <strain evidence="3 4">ZGLJ7-1</strain>
    </source>
</reference>
<evidence type="ECO:0000256" key="2">
    <source>
        <dbReference type="SAM" id="SignalP"/>
    </source>
</evidence>
<name>A0ABU7YMZ3_9GAMM</name>
<sequence>MKRIIAAVAIFLSAALAVAGEPPAYKPFPLAQVSPAQWETYRKQVHAAYGVSLRRFPDEHLEVLHSSDNVMHFAFTTEGHPAHPAWITRSAQNGSVDQIGYFAGKEEPFAKLFRSYLELTKRSIESVPDEPAELGSESGAGTNGPGA</sequence>
<dbReference type="Proteomes" id="UP001334501">
    <property type="component" value="Unassembled WGS sequence"/>
</dbReference>
<evidence type="ECO:0000256" key="1">
    <source>
        <dbReference type="SAM" id="MobiDB-lite"/>
    </source>
</evidence>
<comment type="caution">
    <text evidence="3">The sequence shown here is derived from an EMBL/GenBank/DDBJ whole genome shotgun (WGS) entry which is preliminary data.</text>
</comment>
<keyword evidence="4" id="KW-1185">Reference proteome</keyword>
<evidence type="ECO:0000313" key="4">
    <source>
        <dbReference type="Proteomes" id="UP001334501"/>
    </source>
</evidence>
<feature type="signal peptide" evidence="2">
    <location>
        <begin position="1"/>
        <end position="19"/>
    </location>
</feature>
<organism evidence="3 4">
    <name type="scientific">Lysobacter zhanggongensis</name>
    <dbReference type="NCBI Taxonomy" id="1774951"/>
    <lineage>
        <taxon>Bacteria</taxon>
        <taxon>Pseudomonadati</taxon>
        <taxon>Pseudomonadota</taxon>
        <taxon>Gammaproteobacteria</taxon>
        <taxon>Lysobacterales</taxon>
        <taxon>Lysobacteraceae</taxon>
        <taxon>Lysobacter</taxon>
    </lineage>
</organism>
<evidence type="ECO:0000313" key="3">
    <source>
        <dbReference type="EMBL" id="MEG3156897.1"/>
    </source>
</evidence>
<dbReference type="RefSeq" id="WP_413840263.1">
    <property type="nucleotide sequence ID" value="NZ_JAXGFO010000009.1"/>
</dbReference>
<feature type="region of interest" description="Disordered" evidence="1">
    <location>
        <begin position="126"/>
        <end position="147"/>
    </location>
</feature>
<protein>
    <submittedName>
        <fullName evidence="3">Uncharacterized protein</fullName>
    </submittedName>
</protein>
<proteinExistence type="predicted"/>
<dbReference type="EMBL" id="JAXGFO010000009">
    <property type="protein sequence ID" value="MEG3156897.1"/>
    <property type="molecule type" value="Genomic_DNA"/>
</dbReference>
<accession>A0ABU7YMZ3</accession>